<dbReference type="InterPro" id="IPR011990">
    <property type="entry name" value="TPR-like_helical_dom_sf"/>
</dbReference>
<evidence type="ECO:0000256" key="5">
    <source>
        <dbReference type="ARBA" id="ARBA00023237"/>
    </source>
</evidence>
<dbReference type="Pfam" id="PF07980">
    <property type="entry name" value="SusD_RagB"/>
    <property type="match status" value="1"/>
</dbReference>
<comment type="subcellular location">
    <subcellularLocation>
        <location evidence="1">Cell outer membrane</location>
    </subcellularLocation>
</comment>
<sequence length="493" mass="55463">MSRINFYIAGLLFSALLLGSCEKELLHPVPDSIQTTDNTFGSAKDIDLAVLGIYNSLQSRVPTDYTLMEIPSGNMWAAYFATAPGMDEISTLTVSPQNDKLNSFWKTTYNGIFRANLVLANIDKPVNYAGSEKEQYTGEARFLRAMFYFDLVRIFGGVPAVTSIITVEESKKVPRATEQEIYSLIIKDLDTAVNTLPQPDATPWGRASKGAAVALLAKVYVYLKDWDNAKKYLDQLFSEFDYSLVSHYADLFRLETEQNKEAIYSVPYVAGTNAQTLTYDLAPLGGIFQTITNGNRVGRPTWDLRKEFVDGDTRLPVTIQEEWLPYAHKPNDAPIWFPYFNKWVVPSDPNNSGLDIPLLRLADMILLDAEVLYNLNQPDAALKQINKVRERAFGNTSHDYTLADISTQETFYDKLLLERRLELAVENNRWFDLVRTGRFTTALQGIKGDYSSATGEGAVTVPISAKPYMKYFPIPYEQIQLADPGVLVQNEGY</sequence>
<keyword evidence="5" id="KW-0998">Cell outer membrane</keyword>
<comment type="similarity">
    <text evidence="2">Belongs to the SusD family.</text>
</comment>
<evidence type="ECO:0000259" key="6">
    <source>
        <dbReference type="Pfam" id="PF07980"/>
    </source>
</evidence>
<dbReference type="EMBL" id="BAABFN010000002">
    <property type="protein sequence ID" value="GAA4307445.1"/>
    <property type="molecule type" value="Genomic_DNA"/>
</dbReference>
<keyword evidence="3" id="KW-0732">Signal</keyword>
<gene>
    <name evidence="8" type="ORF">GCM10023143_14010</name>
</gene>
<evidence type="ECO:0000259" key="7">
    <source>
        <dbReference type="Pfam" id="PF14322"/>
    </source>
</evidence>
<comment type="caution">
    <text evidence="8">The sequence shown here is derived from an EMBL/GenBank/DDBJ whole genome shotgun (WGS) entry which is preliminary data.</text>
</comment>
<evidence type="ECO:0000313" key="8">
    <source>
        <dbReference type="EMBL" id="GAA4307445.1"/>
    </source>
</evidence>
<dbReference type="Pfam" id="PF14322">
    <property type="entry name" value="SusD-like_3"/>
    <property type="match status" value="1"/>
</dbReference>
<dbReference type="Gene3D" id="1.25.40.390">
    <property type="match status" value="1"/>
</dbReference>
<evidence type="ECO:0000256" key="4">
    <source>
        <dbReference type="ARBA" id="ARBA00023136"/>
    </source>
</evidence>
<dbReference type="InterPro" id="IPR033985">
    <property type="entry name" value="SusD-like_N"/>
</dbReference>
<evidence type="ECO:0000313" key="9">
    <source>
        <dbReference type="Proteomes" id="UP001501207"/>
    </source>
</evidence>
<evidence type="ECO:0000256" key="1">
    <source>
        <dbReference type="ARBA" id="ARBA00004442"/>
    </source>
</evidence>
<dbReference type="CDD" id="cd08977">
    <property type="entry name" value="SusD"/>
    <property type="match status" value="1"/>
</dbReference>
<dbReference type="SUPFAM" id="SSF48452">
    <property type="entry name" value="TPR-like"/>
    <property type="match status" value="1"/>
</dbReference>
<accession>A0ABP8FN84</accession>
<proteinExistence type="inferred from homology"/>
<dbReference type="InterPro" id="IPR012944">
    <property type="entry name" value="SusD_RagB_dom"/>
</dbReference>
<reference evidence="9" key="1">
    <citation type="journal article" date="2019" name="Int. J. Syst. Evol. Microbiol.">
        <title>The Global Catalogue of Microorganisms (GCM) 10K type strain sequencing project: providing services to taxonomists for standard genome sequencing and annotation.</title>
        <authorList>
            <consortium name="The Broad Institute Genomics Platform"/>
            <consortium name="The Broad Institute Genome Sequencing Center for Infectious Disease"/>
            <person name="Wu L."/>
            <person name="Ma J."/>
        </authorList>
    </citation>
    <scope>NUCLEOTIDE SEQUENCE [LARGE SCALE GENOMIC DNA]</scope>
    <source>
        <strain evidence="9">JCM 17664</strain>
    </source>
</reference>
<evidence type="ECO:0000256" key="3">
    <source>
        <dbReference type="ARBA" id="ARBA00022729"/>
    </source>
</evidence>
<keyword evidence="9" id="KW-1185">Reference proteome</keyword>
<dbReference type="PROSITE" id="PS51257">
    <property type="entry name" value="PROKAR_LIPOPROTEIN"/>
    <property type="match status" value="1"/>
</dbReference>
<protein>
    <submittedName>
        <fullName evidence="8">RagB/SusD family nutrient uptake outer membrane protein</fullName>
    </submittedName>
</protein>
<organism evidence="8 9">
    <name type="scientific">Compostibacter hankyongensis</name>
    <dbReference type="NCBI Taxonomy" id="1007089"/>
    <lineage>
        <taxon>Bacteria</taxon>
        <taxon>Pseudomonadati</taxon>
        <taxon>Bacteroidota</taxon>
        <taxon>Chitinophagia</taxon>
        <taxon>Chitinophagales</taxon>
        <taxon>Chitinophagaceae</taxon>
        <taxon>Compostibacter</taxon>
    </lineage>
</organism>
<evidence type="ECO:0000256" key="2">
    <source>
        <dbReference type="ARBA" id="ARBA00006275"/>
    </source>
</evidence>
<dbReference type="RefSeq" id="WP_344977619.1">
    <property type="nucleotide sequence ID" value="NZ_BAABFN010000002.1"/>
</dbReference>
<name>A0ABP8FN84_9BACT</name>
<dbReference type="Proteomes" id="UP001501207">
    <property type="component" value="Unassembled WGS sequence"/>
</dbReference>
<feature type="domain" description="RagB/SusD" evidence="6">
    <location>
        <begin position="337"/>
        <end position="493"/>
    </location>
</feature>
<keyword evidence="4" id="KW-0472">Membrane</keyword>
<feature type="domain" description="SusD-like N-terminal" evidence="7">
    <location>
        <begin position="94"/>
        <end position="220"/>
    </location>
</feature>